<dbReference type="RefSeq" id="WP_166061649.1">
    <property type="nucleotide sequence ID" value="NZ_CP049889.1"/>
</dbReference>
<dbReference type="AlphaFoldDB" id="A0A6G7WEF3"/>
<evidence type="ECO:0000313" key="1">
    <source>
        <dbReference type="EMBL" id="QIK50606.1"/>
    </source>
</evidence>
<evidence type="ECO:0000313" key="2">
    <source>
        <dbReference type="Proteomes" id="UP000501830"/>
    </source>
</evidence>
<sequence length="57" mass="6875">MKKEKVIKELEELYRQYIKKARSLEDPYERDWVYGKVDGITEAIDIVQLIDEQEVTE</sequence>
<dbReference type="KEGG" id="jpo:G7058_00130"/>
<name>A0A6G7WEF3_9LACT</name>
<dbReference type="GeneID" id="94551661"/>
<dbReference type="Proteomes" id="UP000501830">
    <property type="component" value="Chromosome"/>
</dbReference>
<organism evidence="1 2">
    <name type="scientific">Jeotgalibaca porci</name>
    <dbReference type="NCBI Taxonomy" id="1868793"/>
    <lineage>
        <taxon>Bacteria</taxon>
        <taxon>Bacillati</taxon>
        <taxon>Bacillota</taxon>
        <taxon>Bacilli</taxon>
        <taxon>Lactobacillales</taxon>
        <taxon>Carnobacteriaceae</taxon>
        <taxon>Jeotgalibaca</taxon>
    </lineage>
</organism>
<gene>
    <name evidence="1" type="ORF">G7058_00130</name>
</gene>
<reference evidence="1 2" key="1">
    <citation type="journal article" date="2017" name="Int. J. Syst. Evol. Microbiol.">
        <title>Jeotgalibaca porci sp. nov. and Jeotgalibaca arthritidis sp. nov., isolated from pigs, and emended description of the genus Jeotgalibaca.</title>
        <authorList>
            <person name="Zamora L."/>
            <person name="Perez-Sancho M."/>
            <person name="Dominguez L."/>
            <person name="Fernandez-Garayzabal J.F."/>
            <person name="Vela A.I."/>
        </authorList>
    </citation>
    <scope>NUCLEOTIDE SEQUENCE [LARGE SCALE GENOMIC DNA]</scope>
    <source>
        <strain evidence="1 2">CCUG 69148</strain>
    </source>
</reference>
<keyword evidence="2" id="KW-1185">Reference proteome</keyword>
<accession>A0A6G7WEF3</accession>
<protein>
    <submittedName>
        <fullName evidence="1">Uncharacterized protein</fullName>
    </submittedName>
</protein>
<dbReference type="EMBL" id="CP049889">
    <property type="protein sequence ID" value="QIK50606.1"/>
    <property type="molecule type" value="Genomic_DNA"/>
</dbReference>
<proteinExistence type="predicted"/>